<name>A0A7Z7BB48_9BURK</name>
<dbReference type="PANTHER" id="PTHR42796:SF4">
    <property type="entry name" value="FUMARYLACETOACETATE HYDROLASE DOMAIN-CONTAINING PROTEIN 2A"/>
    <property type="match status" value="1"/>
</dbReference>
<dbReference type="InterPro" id="IPR011234">
    <property type="entry name" value="Fumarylacetoacetase-like_C"/>
</dbReference>
<dbReference type="Pfam" id="PF01557">
    <property type="entry name" value="FAA_hydrolase"/>
    <property type="match status" value="1"/>
</dbReference>
<comment type="similarity">
    <text evidence="2">Belongs to the FAH family.</text>
</comment>
<evidence type="ECO:0000256" key="1">
    <source>
        <dbReference type="ARBA" id="ARBA00001946"/>
    </source>
</evidence>
<sequence>MKPYSLGTFSARDGVRFVGLVINDRVASLARLATRHGDSMLAGAPTVLGLLENWDASRQALERLAGSVSTQNGEWHEVSDLHTHPAIDLPRQIFCTGANYRKHVVDLTVDSKVGPEGMDDAQLRQWAESMLDERVAHGEPYAFTKPVSAVSGAFDPLVLPGTTTQPDWELELAVVIGRGGYQISRDNALDYVAGYTIVNDISARDLIPRTDYKMLGTDWLRSKGQPGFLPLGPYFVPRAFVPDPHRLKMRLTVSGRVMQDETTADMLFGIERQIEYISRYARLMPGDIICTGSPAGNGTHYNRFLREGDVMEAEIEGLGRQRQVCTGPGNG</sequence>
<dbReference type="PANTHER" id="PTHR42796">
    <property type="entry name" value="FUMARYLACETOACETATE HYDROLASE DOMAIN-CONTAINING PROTEIN 2A-RELATED"/>
    <property type="match status" value="1"/>
</dbReference>
<dbReference type="GO" id="GO:0003824">
    <property type="term" value="F:catalytic activity"/>
    <property type="evidence" value="ECO:0007669"/>
    <property type="project" value="InterPro"/>
</dbReference>
<reference evidence="5" key="1">
    <citation type="submission" date="2016-10" db="EMBL/GenBank/DDBJ databases">
        <authorList>
            <person name="Varghese N."/>
            <person name="Submissions S."/>
        </authorList>
    </citation>
    <scope>NUCLEOTIDE SEQUENCE [LARGE SCALE GENOMIC DNA]</scope>
    <source>
        <strain evidence="5">YR281</strain>
    </source>
</reference>
<evidence type="ECO:0000259" key="4">
    <source>
        <dbReference type="Pfam" id="PF01557"/>
    </source>
</evidence>
<proteinExistence type="inferred from homology"/>
<evidence type="ECO:0000313" key="6">
    <source>
        <dbReference type="Proteomes" id="UP000198900"/>
    </source>
</evidence>
<feature type="domain" description="Fumarylacetoacetase-like C-terminal" evidence="4">
    <location>
        <begin position="92"/>
        <end position="323"/>
    </location>
</feature>
<comment type="caution">
    <text evidence="5">The sequence shown here is derived from an EMBL/GenBank/DDBJ whole genome shotgun (WGS) entry which is preliminary data.</text>
</comment>
<dbReference type="GO" id="GO:0046872">
    <property type="term" value="F:metal ion binding"/>
    <property type="evidence" value="ECO:0007669"/>
    <property type="project" value="UniProtKB-KW"/>
</dbReference>
<dbReference type="Proteomes" id="UP000198900">
    <property type="component" value="Unassembled WGS sequence"/>
</dbReference>
<dbReference type="InterPro" id="IPR051121">
    <property type="entry name" value="FAH"/>
</dbReference>
<comment type="cofactor">
    <cofactor evidence="1">
        <name>Mg(2+)</name>
        <dbReference type="ChEBI" id="CHEBI:18420"/>
    </cofactor>
</comment>
<dbReference type="SUPFAM" id="SSF56529">
    <property type="entry name" value="FAH"/>
    <property type="match status" value="1"/>
</dbReference>
<keyword evidence="3" id="KW-0479">Metal-binding</keyword>
<protein>
    <submittedName>
        <fullName evidence="5">2-keto-4-pentenoate hydratase/2-oxohepta-3-ene-1,7-dioic acid hydratase (Catechol pathway)</fullName>
    </submittedName>
</protein>
<accession>A0A7Z7BB48</accession>
<evidence type="ECO:0000313" key="5">
    <source>
        <dbReference type="EMBL" id="SDI51636.1"/>
    </source>
</evidence>
<keyword evidence="6" id="KW-1185">Reference proteome</keyword>
<dbReference type="GO" id="GO:0044281">
    <property type="term" value="P:small molecule metabolic process"/>
    <property type="evidence" value="ECO:0007669"/>
    <property type="project" value="UniProtKB-ARBA"/>
</dbReference>
<dbReference type="RefSeq" id="WP_167306558.1">
    <property type="nucleotide sequence ID" value="NZ_FNDI01000018.1"/>
</dbReference>
<evidence type="ECO:0000256" key="2">
    <source>
        <dbReference type="ARBA" id="ARBA00010211"/>
    </source>
</evidence>
<dbReference type="InterPro" id="IPR036663">
    <property type="entry name" value="Fumarylacetoacetase_C_sf"/>
</dbReference>
<dbReference type="AlphaFoldDB" id="A0A7Z7BB48"/>
<dbReference type="EMBL" id="FNDI01000018">
    <property type="protein sequence ID" value="SDI51636.1"/>
    <property type="molecule type" value="Genomic_DNA"/>
</dbReference>
<dbReference type="Gene3D" id="3.90.850.10">
    <property type="entry name" value="Fumarylacetoacetase-like, C-terminal domain"/>
    <property type="match status" value="1"/>
</dbReference>
<evidence type="ECO:0000256" key="3">
    <source>
        <dbReference type="ARBA" id="ARBA00022723"/>
    </source>
</evidence>
<organism evidence="5 6">
    <name type="scientific">Paraburkholderia steynii</name>
    <dbReference type="NCBI Taxonomy" id="1245441"/>
    <lineage>
        <taxon>Bacteria</taxon>
        <taxon>Pseudomonadati</taxon>
        <taxon>Pseudomonadota</taxon>
        <taxon>Betaproteobacteria</taxon>
        <taxon>Burkholderiales</taxon>
        <taxon>Burkholderiaceae</taxon>
        <taxon>Paraburkholderia</taxon>
    </lineage>
</organism>
<gene>
    <name evidence="5" type="ORF">SAMN04487926_118115</name>
</gene>